<dbReference type="PROSITE" id="PS50110">
    <property type="entry name" value="RESPONSE_REGULATORY"/>
    <property type="match status" value="1"/>
</dbReference>
<dbReference type="GO" id="GO:0000160">
    <property type="term" value="P:phosphorelay signal transduction system"/>
    <property type="evidence" value="ECO:0007669"/>
    <property type="project" value="InterPro"/>
</dbReference>
<evidence type="ECO:0000259" key="3">
    <source>
        <dbReference type="PROSITE" id="PS50110"/>
    </source>
</evidence>
<feature type="domain" description="Response regulatory" evidence="3">
    <location>
        <begin position="5"/>
        <end position="121"/>
    </location>
</feature>
<reference evidence="5" key="1">
    <citation type="journal article" date="2015" name="Microbiology">
        <title>Genome of Methanoregula boonei 6A8 reveals adaptations to oligotrophic peatland environments.</title>
        <authorList>
            <person name="Braeuer S."/>
            <person name="Cadillo-Quiroz H."/>
            <person name="Kyrpides N."/>
            <person name="Woyke T."/>
            <person name="Goodwin L."/>
            <person name="Detter C."/>
            <person name="Podell S."/>
            <person name="Yavitt J.B."/>
            <person name="Zinder S.H."/>
        </authorList>
    </citation>
    <scope>NUCLEOTIDE SEQUENCE [LARGE SCALE GENOMIC DNA]</scope>
    <source>
        <strain evidence="5">DSM 21154 / JCM 14090 / 6A8</strain>
    </source>
</reference>
<dbReference type="InterPro" id="IPR050595">
    <property type="entry name" value="Bact_response_regulator"/>
</dbReference>
<dbReference type="SUPFAM" id="SSF52172">
    <property type="entry name" value="CheY-like"/>
    <property type="match status" value="1"/>
</dbReference>
<dbReference type="OrthoDB" id="2830at2157"/>
<evidence type="ECO:0000313" key="5">
    <source>
        <dbReference type="Proteomes" id="UP000002408"/>
    </source>
</evidence>
<keyword evidence="5" id="KW-1185">Reference proteome</keyword>
<dbReference type="eggNOG" id="arCOG02393">
    <property type="taxonomic scope" value="Archaea"/>
</dbReference>
<name>A7I8H4_METB6</name>
<dbReference type="STRING" id="456442.Mboo_1517"/>
<dbReference type="AlphaFoldDB" id="A7I8H4"/>
<dbReference type="Gene3D" id="3.40.50.2300">
    <property type="match status" value="1"/>
</dbReference>
<dbReference type="Proteomes" id="UP000002408">
    <property type="component" value="Chromosome"/>
</dbReference>
<evidence type="ECO:0000256" key="2">
    <source>
        <dbReference type="PROSITE-ProRule" id="PRU00169"/>
    </source>
</evidence>
<dbReference type="CDD" id="cd17534">
    <property type="entry name" value="REC_DC-like"/>
    <property type="match status" value="1"/>
</dbReference>
<evidence type="ECO:0000313" key="4">
    <source>
        <dbReference type="EMBL" id="ABS56035.1"/>
    </source>
</evidence>
<dbReference type="PANTHER" id="PTHR44591:SF3">
    <property type="entry name" value="RESPONSE REGULATORY DOMAIN-CONTAINING PROTEIN"/>
    <property type="match status" value="1"/>
</dbReference>
<dbReference type="GeneID" id="5412047"/>
<dbReference type="HOGENOM" id="CLU_000445_69_11_2"/>
<protein>
    <submittedName>
        <fullName evidence="4">Response regulator receiver protein</fullName>
    </submittedName>
</protein>
<proteinExistence type="predicted"/>
<sequence>MSGETILVVEDEGLIALHMTEVLERAGYRISGTVYSGERALRTLDTSPQPDLVLMDIGLAGSIDGIETAKKIRQRFIFPIIFLTAYSDEARIEKAKEVSSTGFLVKPVTEEDLITAIRRALDQPAGS</sequence>
<dbReference type="InterPro" id="IPR011006">
    <property type="entry name" value="CheY-like_superfamily"/>
</dbReference>
<dbReference type="KEGG" id="mbn:Mboo_1517"/>
<dbReference type="EMBL" id="CP000780">
    <property type="protein sequence ID" value="ABS56035.1"/>
    <property type="molecule type" value="Genomic_DNA"/>
</dbReference>
<dbReference type="InterPro" id="IPR001789">
    <property type="entry name" value="Sig_transdc_resp-reg_receiver"/>
</dbReference>
<dbReference type="PANTHER" id="PTHR44591">
    <property type="entry name" value="STRESS RESPONSE REGULATOR PROTEIN 1"/>
    <property type="match status" value="1"/>
</dbReference>
<gene>
    <name evidence="4" type="ordered locus">Mboo_1517</name>
</gene>
<evidence type="ECO:0000256" key="1">
    <source>
        <dbReference type="ARBA" id="ARBA00022553"/>
    </source>
</evidence>
<accession>A7I8H4</accession>
<dbReference type="SMART" id="SM00448">
    <property type="entry name" value="REC"/>
    <property type="match status" value="1"/>
</dbReference>
<dbReference type="RefSeq" id="WP_012107075.1">
    <property type="nucleotide sequence ID" value="NC_009712.1"/>
</dbReference>
<feature type="modified residue" description="4-aspartylphosphate" evidence="2">
    <location>
        <position position="56"/>
    </location>
</feature>
<organism evidence="4 5">
    <name type="scientific">Methanoregula boonei (strain DSM 21154 / JCM 14090 / 6A8)</name>
    <dbReference type="NCBI Taxonomy" id="456442"/>
    <lineage>
        <taxon>Archaea</taxon>
        <taxon>Methanobacteriati</taxon>
        <taxon>Methanobacteriota</taxon>
        <taxon>Stenosarchaea group</taxon>
        <taxon>Methanomicrobia</taxon>
        <taxon>Methanomicrobiales</taxon>
        <taxon>Methanoregulaceae</taxon>
        <taxon>Methanoregula</taxon>
    </lineage>
</organism>
<dbReference type="Pfam" id="PF00072">
    <property type="entry name" value="Response_reg"/>
    <property type="match status" value="1"/>
</dbReference>
<keyword evidence="1 2" id="KW-0597">Phosphoprotein</keyword>